<gene>
    <name evidence="2" type="ORF">TRV642_2772</name>
</gene>
<dbReference type="InterPro" id="IPR025667">
    <property type="entry name" value="SprB_repeat"/>
</dbReference>
<evidence type="ECO:0000256" key="1">
    <source>
        <dbReference type="SAM" id="SignalP"/>
    </source>
</evidence>
<feature type="signal peptide" evidence="1">
    <location>
        <begin position="1"/>
        <end position="19"/>
    </location>
</feature>
<evidence type="ECO:0000313" key="3">
    <source>
        <dbReference type="Proteomes" id="UP001152749"/>
    </source>
</evidence>
<protein>
    <submittedName>
        <fullName evidence="2">Uncharacterized protein</fullName>
    </submittedName>
</protein>
<dbReference type="KEGG" id="fcs:TRV642_2772"/>
<keyword evidence="1" id="KW-0732">Signal</keyword>
<sequence length="400" mass="44934">MKKKTLLLLFFLGNLLVQGQTEYGVLIRSTMNPKNPNASSTRYTICGVLDYSIEGSIDMHIKEFCTNNIIPLNGAEKIQYDFFYAKNIDGLFILDAEINSRYQSICSKEYAIPYDKSTFKEATLGGCAGRSNVWSIHLTQPAANNVCSDDAITLNNGWNWQYQYDATEWKPLPSQFQGKRSITFNLKDIGGYDGKSQIFFQAGYQTQFTNTVTYKIIPCSPVLNRPSDPNFTNCSYSNGSVIYTFSRPLETTKEEKYLFNRNPVGSGPATSAKSDDPDVEKISEHSYKWKNIPPGQYEFKYQTQFANNTPSTMSAVTNFTITQNPNGPLTFKVKEIMPTCSEDTDGGIEISASGGTPPYYYLLDGEPLAQKHPFISPYKIPIKTDGTYTVIVVDKYNCEE</sequence>
<dbReference type="RefSeq" id="WP_263360470.1">
    <property type="nucleotide sequence ID" value="NZ_OX336425.1"/>
</dbReference>
<dbReference type="Pfam" id="PF13573">
    <property type="entry name" value="SprB"/>
    <property type="match status" value="1"/>
</dbReference>
<dbReference type="EMBL" id="OX336425">
    <property type="protein sequence ID" value="CAI2767621.1"/>
    <property type="molecule type" value="Genomic_DNA"/>
</dbReference>
<dbReference type="AlphaFoldDB" id="A0A9W4TGC0"/>
<name>A0A9W4TGC0_9FLAO</name>
<reference evidence="2" key="1">
    <citation type="submission" date="2022-09" db="EMBL/GenBank/DDBJ databases">
        <authorList>
            <person name="Duchaud E."/>
        </authorList>
    </citation>
    <scope>NUCLEOTIDE SEQUENCE</scope>
    <source>
        <strain evidence="2">TRV642</strain>
    </source>
</reference>
<dbReference type="Proteomes" id="UP001152749">
    <property type="component" value="Chromosome"/>
</dbReference>
<accession>A0A9W4TGC0</accession>
<organism evidence="2 3">
    <name type="scientific">Flavobacterium collinsii</name>
    <dbReference type="NCBI Taxonomy" id="1114861"/>
    <lineage>
        <taxon>Bacteria</taxon>
        <taxon>Pseudomonadati</taxon>
        <taxon>Bacteroidota</taxon>
        <taxon>Flavobacteriia</taxon>
        <taxon>Flavobacteriales</taxon>
        <taxon>Flavobacteriaceae</taxon>
        <taxon>Flavobacterium</taxon>
    </lineage>
</organism>
<evidence type="ECO:0000313" key="2">
    <source>
        <dbReference type="EMBL" id="CAI2767621.1"/>
    </source>
</evidence>
<proteinExistence type="predicted"/>
<feature type="chain" id="PRO_5040942674" evidence="1">
    <location>
        <begin position="20"/>
        <end position="400"/>
    </location>
</feature>